<proteinExistence type="predicted"/>
<sequence>MNLIDRVINEISPRAGLKRAYARQGLEIINKGYSHHGASKTKSTFLSWILGRGGPDEDIVSNQKELIKRSRDLYMGTPLGCGIPKKFRANVIGAGLVPKPVIDYEFLGLKREEALEIERTIKREFELWAGSPNADSMRMHTFYMLQALTTLSWAMNGDVFAIPVLKNRQGVRSKLSIQVVEADRVMNPFEGSSDADIKGGVELSATGELVAYHVADKHPGDEYTYSTKRIEAFGKTGRRNILHLFEPERPGQRRGVPVIAPVVEALKQLGRYSKAELDAAIISGIFGTFVKSDRGEDGEFGALGGVEEGEKITDSSKLEVSSSSLQTLNPGEDIVTVSPSRPNAQYKSFVDSIIEEIGCALEIPKEVLLNRFESSYSASRAAIEEAWKRFVAVRRLINDYFNQPIYEEFVLELVADGKIKAPGFFEDELKRKAYCKAMWVGPKKASLDPFKEVKAAQIRVQEHFTTREIECQEYGNDFEEVIKQRGNEERLIRELNIEGGE</sequence>
<keyword evidence="2" id="KW-1185">Reference proteome</keyword>
<dbReference type="GO" id="GO:0005198">
    <property type="term" value="F:structural molecule activity"/>
    <property type="evidence" value="ECO:0007669"/>
    <property type="project" value="InterPro"/>
</dbReference>
<dbReference type="Pfam" id="PF05136">
    <property type="entry name" value="Phage_portal_2"/>
    <property type="match status" value="1"/>
</dbReference>
<dbReference type="AlphaFoldDB" id="A0A9W6GP76"/>
<organism evidence="1 2">
    <name type="scientific">Propionigenium maris DSM 9537</name>
    <dbReference type="NCBI Taxonomy" id="1123000"/>
    <lineage>
        <taxon>Bacteria</taxon>
        <taxon>Fusobacteriati</taxon>
        <taxon>Fusobacteriota</taxon>
        <taxon>Fusobacteriia</taxon>
        <taxon>Fusobacteriales</taxon>
        <taxon>Fusobacteriaceae</taxon>
        <taxon>Propionigenium</taxon>
    </lineage>
</organism>
<dbReference type="Proteomes" id="UP001144471">
    <property type="component" value="Unassembled WGS sequence"/>
</dbReference>
<evidence type="ECO:0000313" key="1">
    <source>
        <dbReference type="EMBL" id="GLI57351.1"/>
    </source>
</evidence>
<dbReference type="InterPro" id="IPR006429">
    <property type="entry name" value="Phage_lambda_portal"/>
</dbReference>
<reference evidence="1" key="1">
    <citation type="submission" date="2022-12" db="EMBL/GenBank/DDBJ databases">
        <title>Reference genome sequencing for broad-spectrum identification of bacterial and archaeal isolates by mass spectrometry.</title>
        <authorList>
            <person name="Sekiguchi Y."/>
            <person name="Tourlousse D.M."/>
        </authorList>
    </citation>
    <scope>NUCLEOTIDE SEQUENCE</scope>
    <source>
        <strain evidence="1">10succ1</strain>
    </source>
</reference>
<dbReference type="EMBL" id="BSDY01000016">
    <property type="protein sequence ID" value="GLI57351.1"/>
    <property type="molecule type" value="Genomic_DNA"/>
</dbReference>
<dbReference type="RefSeq" id="WP_281836918.1">
    <property type="nucleotide sequence ID" value="NZ_BSDY01000016.1"/>
</dbReference>
<accession>A0A9W6GP76</accession>
<name>A0A9W6GP76_9FUSO</name>
<comment type="caution">
    <text evidence="1">The sequence shown here is derived from an EMBL/GenBank/DDBJ whole genome shotgun (WGS) entry which is preliminary data.</text>
</comment>
<evidence type="ECO:0000313" key="2">
    <source>
        <dbReference type="Proteomes" id="UP001144471"/>
    </source>
</evidence>
<dbReference type="NCBIfam" id="TIGR01539">
    <property type="entry name" value="portal_lambda"/>
    <property type="match status" value="1"/>
</dbReference>
<protein>
    <submittedName>
        <fullName evidence="1">Phage portal protein</fullName>
    </submittedName>
</protein>
<dbReference type="GO" id="GO:0019068">
    <property type="term" value="P:virion assembly"/>
    <property type="evidence" value="ECO:0007669"/>
    <property type="project" value="InterPro"/>
</dbReference>
<gene>
    <name evidence="1" type="ORF">PM10SUCC1_28650</name>
</gene>